<dbReference type="InterPro" id="IPR006073">
    <property type="entry name" value="GTP-bd"/>
</dbReference>
<dbReference type="HAMAP" id="MF_00379">
    <property type="entry name" value="GTPase_MnmE"/>
    <property type="match status" value="1"/>
</dbReference>
<dbReference type="Gene3D" id="1.20.120.430">
    <property type="entry name" value="tRNA modification GTPase MnmE domain 2"/>
    <property type="match status" value="1"/>
</dbReference>
<dbReference type="InterPro" id="IPR004520">
    <property type="entry name" value="GTPase_MnmE"/>
</dbReference>
<keyword evidence="2 10" id="KW-0963">Cytoplasm</keyword>
<dbReference type="AlphaFoldDB" id="A0A8J8MAJ6"/>
<comment type="caution">
    <text evidence="10">Lacks conserved residue(s) required for the propagation of feature annotation.</text>
</comment>
<dbReference type="Pfam" id="PF12631">
    <property type="entry name" value="MnmE_helical"/>
    <property type="match status" value="1"/>
</dbReference>
<dbReference type="Proteomes" id="UP000677305">
    <property type="component" value="Chromosome"/>
</dbReference>
<evidence type="ECO:0000256" key="7">
    <source>
        <dbReference type="ARBA" id="ARBA00022842"/>
    </source>
</evidence>
<reference evidence="13 14" key="1">
    <citation type="submission" date="2020-07" db="EMBL/GenBank/DDBJ databases">
        <title>Vallitalea guaymasensis genome.</title>
        <authorList>
            <person name="Postec A."/>
        </authorList>
    </citation>
    <scope>NUCLEOTIDE SEQUENCE [LARGE SCALE GENOMIC DNA]</scope>
    <source>
        <strain evidence="13 14">Ra1766G1</strain>
    </source>
</reference>
<feature type="binding site" evidence="10">
    <location>
        <position position="251"/>
    </location>
    <ligand>
        <name>K(+)</name>
        <dbReference type="ChEBI" id="CHEBI:29103"/>
    </ligand>
</feature>
<keyword evidence="4 10" id="KW-0479">Metal-binding</keyword>
<dbReference type="SUPFAM" id="SSF116878">
    <property type="entry name" value="TrmE connector domain"/>
    <property type="match status" value="1"/>
</dbReference>
<evidence type="ECO:0000256" key="6">
    <source>
        <dbReference type="ARBA" id="ARBA00022801"/>
    </source>
</evidence>
<dbReference type="FunFam" id="3.40.50.300:FF:000494">
    <property type="entry name" value="tRNA modification GTPase MnmE"/>
    <property type="match status" value="1"/>
</dbReference>
<comment type="subunit">
    <text evidence="10">Homodimer. Heterotetramer of two MnmE and two MnmG subunits.</text>
</comment>
<name>A0A8J8MAJ6_9FIRM</name>
<dbReference type="GO" id="GO:0005525">
    <property type="term" value="F:GTP binding"/>
    <property type="evidence" value="ECO:0007669"/>
    <property type="project" value="UniProtKB-UniRule"/>
</dbReference>
<evidence type="ECO:0000256" key="10">
    <source>
        <dbReference type="HAMAP-Rule" id="MF_00379"/>
    </source>
</evidence>
<evidence type="ECO:0000256" key="9">
    <source>
        <dbReference type="ARBA" id="ARBA00023134"/>
    </source>
</evidence>
<evidence type="ECO:0000256" key="3">
    <source>
        <dbReference type="ARBA" id="ARBA00022694"/>
    </source>
</evidence>
<feature type="binding site" evidence="10">
    <location>
        <begin position="276"/>
        <end position="279"/>
    </location>
    <ligand>
        <name>GTP</name>
        <dbReference type="ChEBI" id="CHEBI:37565"/>
    </ligand>
</feature>
<comment type="cofactor">
    <cofactor evidence="10">
        <name>K(+)</name>
        <dbReference type="ChEBI" id="CHEBI:29103"/>
    </cofactor>
    <text evidence="10">Binds 1 potassium ion per subunit.</text>
</comment>
<dbReference type="NCBIfam" id="NF003661">
    <property type="entry name" value="PRK05291.1-3"/>
    <property type="match status" value="1"/>
</dbReference>
<feature type="binding site" evidence="10">
    <location>
        <position position="22"/>
    </location>
    <ligand>
        <name>(6S)-5-formyl-5,6,7,8-tetrahydrofolate</name>
        <dbReference type="ChEBI" id="CHEBI:57457"/>
    </ligand>
</feature>
<feature type="domain" description="TrmE-type G" evidence="12">
    <location>
        <begin position="222"/>
        <end position="381"/>
    </location>
</feature>
<feature type="binding site" evidence="10">
    <location>
        <position position="460"/>
    </location>
    <ligand>
        <name>(6S)-5-formyl-5,6,7,8-tetrahydrofolate</name>
        <dbReference type="ChEBI" id="CHEBI:57457"/>
    </ligand>
</feature>
<feature type="binding site" evidence="10">
    <location>
        <begin position="251"/>
        <end position="257"/>
    </location>
    <ligand>
        <name>GTP</name>
        <dbReference type="ChEBI" id="CHEBI:37565"/>
    </ligand>
</feature>
<keyword evidence="14" id="KW-1185">Reference proteome</keyword>
<dbReference type="RefSeq" id="WP_212693455.1">
    <property type="nucleotide sequence ID" value="NZ_CP058561.1"/>
</dbReference>
<comment type="function">
    <text evidence="10">Exhibits a very high intrinsic GTPase hydrolysis rate. Involved in the addition of a carboxymethylaminomethyl (cmnm) group at the wobble position (U34) of certain tRNAs, forming tRNA-cmnm(5)s(2)U34.</text>
</comment>
<dbReference type="KEGG" id="vgu:HYG85_10630"/>
<comment type="subcellular location">
    <subcellularLocation>
        <location evidence="10">Cytoplasm</location>
    </subcellularLocation>
</comment>
<feature type="binding site" evidence="10">
    <location>
        <position position="257"/>
    </location>
    <ligand>
        <name>Mg(2+)</name>
        <dbReference type="ChEBI" id="CHEBI:18420"/>
    </ligand>
</feature>
<dbReference type="InterPro" id="IPR027368">
    <property type="entry name" value="MnmE_dom2"/>
</dbReference>
<dbReference type="CDD" id="cd14858">
    <property type="entry name" value="TrmE_N"/>
    <property type="match status" value="1"/>
</dbReference>
<dbReference type="CDD" id="cd04164">
    <property type="entry name" value="trmE"/>
    <property type="match status" value="1"/>
</dbReference>
<dbReference type="PROSITE" id="PS51709">
    <property type="entry name" value="G_TRME"/>
    <property type="match status" value="1"/>
</dbReference>
<dbReference type="GO" id="GO:0005829">
    <property type="term" value="C:cytosol"/>
    <property type="evidence" value="ECO:0007669"/>
    <property type="project" value="TreeGrafter"/>
</dbReference>
<dbReference type="PANTHER" id="PTHR42714:SF2">
    <property type="entry name" value="TRNA MODIFICATION GTPASE GTPBP3, MITOCHONDRIAL"/>
    <property type="match status" value="1"/>
</dbReference>
<feature type="binding site" evidence="10">
    <location>
        <position position="126"/>
    </location>
    <ligand>
        <name>(6S)-5-formyl-5,6,7,8-tetrahydrofolate</name>
        <dbReference type="ChEBI" id="CHEBI:57457"/>
    </ligand>
</feature>
<dbReference type="InterPro" id="IPR031168">
    <property type="entry name" value="G_TrmE"/>
</dbReference>
<keyword evidence="9 10" id="KW-0342">GTP-binding</keyword>
<dbReference type="GO" id="GO:0042802">
    <property type="term" value="F:identical protein binding"/>
    <property type="evidence" value="ECO:0007669"/>
    <property type="project" value="UniProtKB-ARBA"/>
</dbReference>
<dbReference type="GO" id="GO:0003924">
    <property type="term" value="F:GTPase activity"/>
    <property type="evidence" value="ECO:0007669"/>
    <property type="project" value="UniProtKB-UniRule"/>
</dbReference>
<evidence type="ECO:0000256" key="8">
    <source>
        <dbReference type="ARBA" id="ARBA00022958"/>
    </source>
</evidence>
<evidence type="ECO:0000259" key="12">
    <source>
        <dbReference type="PROSITE" id="PS51709"/>
    </source>
</evidence>
<dbReference type="SUPFAM" id="SSF52540">
    <property type="entry name" value="P-loop containing nucleoside triphosphate hydrolases"/>
    <property type="match status" value="1"/>
</dbReference>
<dbReference type="InterPro" id="IPR027417">
    <property type="entry name" value="P-loop_NTPase"/>
</dbReference>
<dbReference type="PRINTS" id="PR00449">
    <property type="entry name" value="RASTRNSFRMNG"/>
</dbReference>
<evidence type="ECO:0000256" key="2">
    <source>
        <dbReference type="ARBA" id="ARBA00022490"/>
    </source>
</evidence>
<dbReference type="InterPro" id="IPR005225">
    <property type="entry name" value="Small_GTP-bd"/>
</dbReference>
<dbReference type="InterPro" id="IPR025867">
    <property type="entry name" value="MnmE_helical"/>
</dbReference>
<dbReference type="Gene3D" id="3.30.1360.120">
    <property type="entry name" value="Probable tRNA modification gtpase trme, domain 1"/>
    <property type="match status" value="1"/>
</dbReference>
<keyword evidence="7 10" id="KW-0460">Magnesium</keyword>
<keyword evidence="8 10" id="KW-0630">Potassium</keyword>
<dbReference type="InterPro" id="IPR027266">
    <property type="entry name" value="TrmE/GcvT-like"/>
</dbReference>
<dbReference type="GO" id="GO:0046872">
    <property type="term" value="F:metal ion binding"/>
    <property type="evidence" value="ECO:0007669"/>
    <property type="project" value="UniProtKB-KW"/>
</dbReference>
<evidence type="ECO:0000256" key="11">
    <source>
        <dbReference type="RuleBase" id="RU003313"/>
    </source>
</evidence>
<dbReference type="InterPro" id="IPR018948">
    <property type="entry name" value="GTP-bd_TrmE_N"/>
</dbReference>
<dbReference type="EMBL" id="CP058561">
    <property type="protein sequence ID" value="QUH29358.1"/>
    <property type="molecule type" value="Genomic_DNA"/>
</dbReference>
<keyword evidence="6 10" id="KW-0378">Hydrolase</keyword>
<comment type="similarity">
    <text evidence="1 10 11">Belongs to the TRAFAC class TrmE-Era-EngA-EngB-Septin-like GTPase superfamily. TrmE GTPase family.</text>
</comment>
<feature type="binding site" evidence="10">
    <location>
        <position position="236"/>
    </location>
    <ligand>
        <name>Mg(2+)</name>
        <dbReference type="ChEBI" id="CHEBI:18420"/>
    </ligand>
</feature>
<dbReference type="GO" id="GO:0030488">
    <property type="term" value="P:tRNA methylation"/>
    <property type="evidence" value="ECO:0007669"/>
    <property type="project" value="TreeGrafter"/>
</dbReference>
<feature type="binding site" evidence="10">
    <location>
        <position position="232"/>
    </location>
    <ligand>
        <name>K(+)</name>
        <dbReference type="ChEBI" id="CHEBI:29103"/>
    </ligand>
</feature>
<feature type="binding site" evidence="10">
    <location>
        <position position="87"/>
    </location>
    <ligand>
        <name>(6S)-5-formyl-5,6,7,8-tetrahydrofolate</name>
        <dbReference type="ChEBI" id="CHEBI:57457"/>
    </ligand>
</feature>
<keyword evidence="3 10" id="KW-0819">tRNA processing</keyword>
<dbReference type="NCBIfam" id="TIGR00450">
    <property type="entry name" value="mnmE_trmE_thdF"/>
    <property type="match status" value="1"/>
</dbReference>
<sequence length="460" mass="51347">MVNNTIAAISTSLSASGIGIIRISGEDAIIIADKLFVSKKKKMLIEQKTHTIHYGNIINPESNEIIDEVLVSVMKEPNTYTKENIIEINCHGGVIVMQKILHLVLSNGARLAEPGEFTKRAFLNGRMDLSSAEAVIDIINAKTELSLESSVNQLKGNIYREIKNIRSKLIELIAHIEASIDYPEYDYEELGEDMVLNNLDGIKEKVSKLLNSADDGKIIREGIKTVIVGKPNVGKSSLMNALLNEDRAIVTDVAGTTRDVLEEYMNIKGIPLRIIDTAGIRETEDIVEKIGVNKSEELVQEADLVIMMLDASSDLTEEDRYIFNLIKNKKTIVLLNKIDLPVRITEEFVNEEVKNTKVISTSLKDNKGLDDIEKAIKDMFLIGDINFNDNLYITNIRHKVSLENAIDSLNSVKESIEMGMPEDCWSIDLKNSYDYLGEITGDSVSDDIIHQIFSQFCLGK</sequence>
<dbReference type="NCBIfam" id="TIGR00231">
    <property type="entry name" value="small_GTP"/>
    <property type="match status" value="1"/>
</dbReference>
<dbReference type="GO" id="GO:0002098">
    <property type="term" value="P:tRNA wobble uridine modification"/>
    <property type="evidence" value="ECO:0007669"/>
    <property type="project" value="TreeGrafter"/>
</dbReference>
<dbReference type="EC" id="3.6.-.-" evidence="10"/>
<protein>
    <recommendedName>
        <fullName evidence="10">tRNA modification GTPase MnmE</fullName>
        <ecNumber evidence="10">3.6.-.-</ecNumber>
    </recommendedName>
</protein>
<feature type="binding site" evidence="10">
    <location>
        <begin position="232"/>
        <end position="237"/>
    </location>
    <ligand>
        <name>GTP</name>
        <dbReference type="ChEBI" id="CHEBI:37565"/>
    </ligand>
</feature>
<proteinExistence type="inferred from homology"/>
<dbReference type="Pfam" id="PF01926">
    <property type="entry name" value="MMR_HSR1"/>
    <property type="match status" value="1"/>
</dbReference>
<evidence type="ECO:0000256" key="5">
    <source>
        <dbReference type="ARBA" id="ARBA00022741"/>
    </source>
</evidence>
<evidence type="ECO:0000256" key="4">
    <source>
        <dbReference type="ARBA" id="ARBA00022723"/>
    </source>
</evidence>
<dbReference type="PANTHER" id="PTHR42714">
    <property type="entry name" value="TRNA MODIFICATION GTPASE GTPBP3"/>
    <property type="match status" value="1"/>
</dbReference>
<dbReference type="FunFam" id="3.30.1360.120:FF:000003">
    <property type="entry name" value="tRNA modification GTPase MnmE"/>
    <property type="match status" value="1"/>
</dbReference>
<feature type="binding site" evidence="10">
    <location>
        <position position="253"/>
    </location>
    <ligand>
        <name>K(+)</name>
        <dbReference type="ChEBI" id="CHEBI:29103"/>
    </ligand>
</feature>
<gene>
    <name evidence="10 13" type="primary">mnmE</name>
    <name evidence="10" type="synonym">trmE</name>
    <name evidence="13" type="ORF">HYG85_10630</name>
</gene>
<evidence type="ECO:0000313" key="14">
    <source>
        <dbReference type="Proteomes" id="UP000677305"/>
    </source>
</evidence>
<organism evidence="13 14">
    <name type="scientific">Vallitalea guaymasensis</name>
    <dbReference type="NCBI Taxonomy" id="1185412"/>
    <lineage>
        <taxon>Bacteria</taxon>
        <taxon>Bacillati</taxon>
        <taxon>Bacillota</taxon>
        <taxon>Clostridia</taxon>
        <taxon>Lachnospirales</taxon>
        <taxon>Vallitaleaceae</taxon>
        <taxon>Vallitalea</taxon>
    </lineage>
</organism>
<evidence type="ECO:0000256" key="1">
    <source>
        <dbReference type="ARBA" id="ARBA00011043"/>
    </source>
</evidence>
<feature type="binding site" evidence="10">
    <location>
        <position position="256"/>
    </location>
    <ligand>
        <name>K(+)</name>
        <dbReference type="ChEBI" id="CHEBI:29103"/>
    </ligand>
</feature>
<accession>A0A8J8MAJ6</accession>
<evidence type="ECO:0000313" key="13">
    <source>
        <dbReference type="EMBL" id="QUH29358.1"/>
    </source>
</evidence>
<dbReference type="Pfam" id="PF10396">
    <property type="entry name" value="TrmE_N"/>
    <property type="match status" value="1"/>
</dbReference>
<keyword evidence="5 10" id="KW-0547">Nucleotide-binding</keyword>
<dbReference type="Gene3D" id="3.40.50.300">
    <property type="entry name" value="P-loop containing nucleotide triphosphate hydrolases"/>
    <property type="match status" value="1"/>
</dbReference>